<dbReference type="SUPFAM" id="SSF57701">
    <property type="entry name" value="Zn2/Cys6 DNA-binding domain"/>
    <property type="match status" value="1"/>
</dbReference>
<dbReference type="InterPro" id="IPR021858">
    <property type="entry name" value="Fun_TF"/>
</dbReference>
<dbReference type="Pfam" id="PF11951">
    <property type="entry name" value="Fungal_trans_2"/>
    <property type="match status" value="1"/>
</dbReference>
<dbReference type="Proteomes" id="UP000799750">
    <property type="component" value="Unassembled WGS sequence"/>
</dbReference>
<dbReference type="EMBL" id="MU004181">
    <property type="protein sequence ID" value="KAF2503340.1"/>
    <property type="molecule type" value="Genomic_DNA"/>
</dbReference>
<gene>
    <name evidence="3" type="ORF">BU16DRAFT_521923</name>
</gene>
<dbReference type="PROSITE" id="PS00463">
    <property type="entry name" value="ZN2_CY6_FUNGAL_1"/>
    <property type="match status" value="1"/>
</dbReference>
<dbReference type="AlphaFoldDB" id="A0A6A6RHS5"/>
<accession>A0A6A6RHS5</accession>
<dbReference type="InterPro" id="IPR001138">
    <property type="entry name" value="Zn2Cys6_DnaBD"/>
</dbReference>
<name>A0A6A6RHS5_9PEZI</name>
<protein>
    <recommendedName>
        <fullName evidence="2">Zn(2)-C6 fungal-type domain-containing protein</fullName>
    </recommendedName>
</protein>
<dbReference type="Gene3D" id="4.10.240.10">
    <property type="entry name" value="Zn(2)-C6 fungal-type DNA-binding domain"/>
    <property type="match status" value="1"/>
</dbReference>
<dbReference type="PANTHER" id="PTHR47784:SF5">
    <property type="entry name" value="STEROL UPTAKE CONTROL PROTEIN 2"/>
    <property type="match status" value="1"/>
</dbReference>
<evidence type="ECO:0000259" key="2">
    <source>
        <dbReference type="PROSITE" id="PS50048"/>
    </source>
</evidence>
<proteinExistence type="predicted"/>
<keyword evidence="4" id="KW-1185">Reference proteome</keyword>
<dbReference type="InterPro" id="IPR036864">
    <property type="entry name" value="Zn2-C6_fun-type_DNA-bd_sf"/>
</dbReference>
<dbReference type="PANTHER" id="PTHR47784">
    <property type="entry name" value="STEROL UPTAKE CONTROL PROTEIN 2"/>
    <property type="match status" value="1"/>
</dbReference>
<evidence type="ECO:0000313" key="4">
    <source>
        <dbReference type="Proteomes" id="UP000799750"/>
    </source>
</evidence>
<dbReference type="CDD" id="cd00067">
    <property type="entry name" value="GAL4"/>
    <property type="match status" value="1"/>
</dbReference>
<dbReference type="SMART" id="SM00066">
    <property type="entry name" value="GAL4"/>
    <property type="match status" value="1"/>
</dbReference>
<dbReference type="InterPro" id="IPR053157">
    <property type="entry name" value="Sterol_Uptake_Regulator"/>
</dbReference>
<dbReference type="GO" id="GO:0001228">
    <property type="term" value="F:DNA-binding transcription activator activity, RNA polymerase II-specific"/>
    <property type="evidence" value="ECO:0007669"/>
    <property type="project" value="TreeGrafter"/>
</dbReference>
<sequence>MSPESPKISFFHVSAQRLDGSAPDLQDVHGRSCRQRRRHAKSKRGCIGCKRRRVKCDEELPACHNCIRRGECCNLQESLPILRPLPSQSDEFLGLTQEVNLYQMKLFHTFGTRTAPTLIFGEHLWRNGIMRQSFTHEYLMHAILLISATHLHHLEPQDPRNYKASVFHLSKTLRLFRKALSGPVTHDNADALMATAILLYHHAWTNLDAFTPSSPGIDSDGQDPKQSLDVSTDPIFTLSAGLKEIFGKAKHLLTRNGSAWIATTSSLPQLPIIEAARRCSKAPEYFEDYLKRYFQCIENPLSNTTAIAGVSSNRSLIEKITMSANAEEAEGWFDLIRLSEPTENTSDADRELLAAYMTASCRLAPLLSMCKPPKPDTRLLIVRDPEGAHTYESTKPMHDGLYSSVALYLFSFPIRSDAVFNAMVRRNDCRAYMVLLYFYRGVKALLSAETYWWSRARADFMETALHRSLKDTGLGKIIDAEEHAFNAGKVTWDRTVDEEGRKAGSPCFFQKLWTEHGGCVDCMPNYTTSATSACCQVPSRSGSQ</sequence>
<keyword evidence="1" id="KW-0539">Nucleus</keyword>
<dbReference type="PROSITE" id="PS50048">
    <property type="entry name" value="ZN2_CY6_FUNGAL_2"/>
    <property type="match status" value="1"/>
</dbReference>
<evidence type="ECO:0000256" key="1">
    <source>
        <dbReference type="ARBA" id="ARBA00023242"/>
    </source>
</evidence>
<reference evidence="3" key="1">
    <citation type="journal article" date="2020" name="Stud. Mycol.">
        <title>101 Dothideomycetes genomes: a test case for predicting lifestyles and emergence of pathogens.</title>
        <authorList>
            <person name="Haridas S."/>
            <person name="Albert R."/>
            <person name="Binder M."/>
            <person name="Bloem J."/>
            <person name="Labutti K."/>
            <person name="Salamov A."/>
            <person name="Andreopoulos B."/>
            <person name="Baker S."/>
            <person name="Barry K."/>
            <person name="Bills G."/>
            <person name="Bluhm B."/>
            <person name="Cannon C."/>
            <person name="Castanera R."/>
            <person name="Culley D."/>
            <person name="Daum C."/>
            <person name="Ezra D."/>
            <person name="Gonzalez J."/>
            <person name="Henrissat B."/>
            <person name="Kuo A."/>
            <person name="Liang C."/>
            <person name="Lipzen A."/>
            <person name="Lutzoni F."/>
            <person name="Magnuson J."/>
            <person name="Mondo S."/>
            <person name="Nolan M."/>
            <person name="Ohm R."/>
            <person name="Pangilinan J."/>
            <person name="Park H.-J."/>
            <person name="Ramirez L."/>
            <person name="Alfaro M."/>
            <person name="Sun H."/>
            <person name="Tritt A."/>
            <person name="Yoshinaga Y."/>
            <person name="Zwiers L.-H."/>
            <person name="Turgeon B."/>
            <person name="Goodwin S."/>
            <person name="Spatafora J."/>
            <person name="Crous P."/>
            <person name="Grigoriev I."/>
        </authorList>
    </citation>
    <scope>NUCLEOTIDE SEQUENCE</scope>
    <source>
        <strain evidence="3">CBS 269.34</strain>
    </source>
</reference>
<dbReference type="Pfam" id="PF00172">
    <property type="entry name" value="Zn_clus"/>
    <property type="match status" value="1"/>
</dbReference>
<organism evidence="3 4">
    <name type="scientific">Lophium mytilinum</name>
    <dbReference type="NCBI Taxonomy" id="390894"/>
    <lineage>
        <taxon>Eukaryota</taxon>
        <taxon>Fungi</taxon>
        <taxon>Dikarya</taxon>
        <taxon>Ascomycota</taxon>
        <taxon>Pezizomycotina</taxon>
        <taxon>Dothideomycetes</taxon>
        <taxon>Pleosporomycetidae</taxon>
        <taxon>Mytilinidiales</taxon>
        <taxon>Mytilinidiaceae</taxon>
        <taxon>Lophium</taxon>
    </lineage>
</organism>
<dbReference type="GO" id="GO:0008270">
    <property type="term" value="F:zinc ion binding"/>
    <property type="evidence" value="ECO:0007669"/>
    <property type="project" value="InterPro"/>
</dbReference>
<evidence type="ECO:0000313" key="3">
    <source>
        <dbReference type="EMBL" id="KAF2503340.1"/>
    </source>
</evidence>
<feature type="domain" description="Zn(2)-C6 fungal-type" evidence="2">
    <location>
        <begin position="45"/>
        <end position="75"/>
    </location>
</feature>
<dbReference type="OrthoDB" id="416217at2759"/>